<dbReference type="PANTHER" id="PTHR11946:SF109">
    <property type="entry name" value="VALINE--TRNA LIGASE"/>
    <property type="match status" value="1"/>
</dbReference>
<evidence type="ECO:0000256" key="4">
    <source>
        <dbReference type="ARBA" id="ARBA00022741"/>
    </source>
</evidence>
<dbReference type="Pfam" id="PF00133">
    <property type="entry name" value="tRNA-synt_1"/>
    <property type="match status" value="1"/>
</dbReference>
<keyword evidence="11" id="KW-1185">Reference proteome</keyword>
<keyword evidence="7" id="KW-0030">Aminoacyl-tRNA synthetase</keyword>
<proteinExistence type="inferred from homology"/>
<keyword evidence="6" id="KW-0648">Protein biosynthesis</keyword>
<keyword evidence="5" id="KW-0067">ATP-binding</keyword>
<organism evidence="10 11">
    <name type="scientific">Hevea brasiliensis</name>
    <name type="common">Para rubber tree</name>
    <name type="synonym">Siphonia brasiliensis</name>
    <dbReference type="NCBI Taxonomy" id="3981"/>
    <lineage>
        <taxon>Eukaryota</taxon>
        <taxon>Viridiplantae</taxon>
        <taxon>Streptophyta</taxon>
        <taxon>Embryophyta</taxon>
        <taxon>Tracheophyta</taxon>
        <taxon>Spermatophyta</taxon>
        <taxon>Magnoliopsida</taxon>
        <taxon>eudicotyledons</taxon>
        <taxon>Gunneridae</taxon>
        <taxon>Pentapetalae</taxon>
        <taxon>rosids</taxon>
        <taxon>fabids</taxon>
        <taxon>Malpighiales</taxon>
        <taxon>Euphorbiaceae</taxon>
        <taxon>Crotonoideae</taxon>
        <taxon>Micrandreae</taxon>
        <taxon>Hevea</taxon>
    </lineage>
</organism>
<dbReference type="InterPro" id="IPR002300">
    <property type="entry name" value="aa-tRNA-synth_Ia"/>
</dbReference>
<evidence type="ECO:0000256" key="7">
    <source>
        <dbReference type="ARBA" id="ARBA00023146"/>
    </source>
</evidence>
<evidence type="ECO:0000259" key="9">
    <source>
        <dbReference type="Pfam" id="PF00133"/>
    </source>
</evidence>
<sequence length="169" mass="19790">MVVNFHRWLENIRDWCISRQLWWGHRIPAWYITLEDDELKELGAYNDHWVVGRDEKEALAEASLKFPGKKFEMCQDPDVLDTRFSSGLFPLSVLGWPDDTDDLKTFYPTSVLETGPDILFFWVARMVMLGIKLGGDGPFRKVYLHPMARDVHMAVRCQSLWEMLLTLLK</sequence>
<feature type="domain" description="Aminoacyl-tRNA synthetase class Ia" evidence="9">
    <location>
        <begin position="4"/>
        <end position="150"/>
    </location>
</feature>
<evidence type="ECO:0000256" key="3">
    <source>
        <dbReference type="ARBA" id="ARBA00022598"/>
    </source>
</evidence>
<gene>
    <name evidence="10" type="ORF">P3X46_031843</name>
</gene>
<comment type="caution">
    <text evidence="10">The sequence shown here is derived from an EMBL/GenBank/DDBJ whole genome shotgun (WGS) entry which is preliminary data.</text>
</comment>
<evidence type="ECO:0000256" key="2">
    <source>
        <dbReference type="ARBA" id="ARBA00013169"/>
    </source>
</evidence>
<accession>A0ABQ9KMX5</accession>
<reference evidence="10" key="1">
    <citation type="journal article" date="2023" name="Plant Biotechnol. J.">
        <title>Chromosome-level wild Hevea brasiliensis genome provides new tools for genomic-assisted breeding and valuable loci to elevate rubber yield.</title>
        <authorList>
            <person name="Cheng H."/>
            <person name="Song X."/>
            <person name="Hu Y."/>
            <person name="Wu T."/>
            <person name="Yang Q."/>
            <person name="An Z."/>
            <person name="Feng S."/>
            <person name="Deng Z."/>
            <person name="Wu W."/>
            <person name="Zeng X."/>
            <person name="Tu M."/>
            <person name="Wang X."/>
            <person name="Huang H."/>
        </authorList>
    </citation>
    <scope>NUCLEOTIDE SEQUENCE</scope>
    <source>
        <strain evidence="10">MT/VB/25A 57/8</strain>
    </source>
</reference>
<dbReference type="Proteomes" id="UP001174677">
    <property type="component" value="Chromosome 17"/>
</dbReference>
<dbReference type="SUPFAM" id="SSF52374">
    <property type="entry name" value="Nucleotidylyl transferase"/>
    <property type="match status" value="1"/>
</dbReference>
<protein>
    <recommendedName>
        <fullName evidence="2">valine--tRNA ligase</fullName>
        <ecNumber evidence="2">6.1.1.9</ecNumber>
    </recommendedName>
    <alternativeName>
        <fullName evidence="8">Valyl-tRNA synthetase</fullName>
    </alternativeName>
</protein>
<keyword evidence="4" id="KW-0547">Nucleotide-binding</keyword>
<evidence type="ECO:0000313" key="11">
    <source>
        <dbReference type="Proteomes" id="UP001174677"/>
    </source>
</evidence>
<dbReference type="Gene3D" id="3.40.50.620">
    <property type="entry name" value="HUPs"/>
    <property type="match status" value="1"/>
</dbReference>
<comment type="similarity">
    <text evidence="1">Belongs to the class-I aminoacyl-tRNA synthetase family.</text>
</comment>
<dbReference type="PANTHER" id="PTHR11946">
    <property type="entry name" value="VALYL-TRNA SYNTHETASES"/>
    <property type="match status" value="1"/>
</dbReference>
<evidence type="ECO:0000313" key="10">
    <source>
        <dbReference type="EMBL" id="KAJ9141295.1"/>
    </source>
</evidence>
<evidence type="ECO:0000256" key="6">
    <source>
        <dbReference type="ARBA" id="ARBA00022917"/>
    </source>
</evidence>
<name>A0ABQ9KMX5_HEVBR</name>
<dbReference type="PRINTS" id="PR00986">
    <property type="entry name" value="TRNASYNTHVAL"/>
</dbReference>
<evidence type="ECO:0000256" key="1">
    <source>
        <dbReference type="ARBA" id="ARBA00005594"/>
    </source>
</evidence>
<dbReference type="InterPro" id="IPR014729">
    <property type="entry name" value="Rossmann-like_a/b/a_fold"/>
</dbReference>
<dbReference type="EMBL" id="JARPOI010000017">
    <property type="protein sequence ID" value="KAJ9141295.1"/>
    <property type="molecule type" value="Genomic_DNA"/>
</dbReference>
<evidence type="ECO:0000256" key="8">
    <source>
        <dbReference type="ARBA" id="ARBA00029936"/>
    </source>
</evidence>
<evidence type="ECO:0000256" key="5">
    <source>
        <dbReference type="ARBA" id="ARBA00022840"/>
    </source>
</evidence>
<dbReference type="InterPro" id="IPR002303">
    <property type="entry name" value="Valyl-tRNA_ligase"/>
</dbReference>
<dbReference type="EC" id="6.1.1.9" evidence="2"/>
<keyword evidence="3" id="KW-0436">Ligase</keyword>